<keyword evidence="1" id="KW-0472">Membrane</keyword>
<name>A0A1N7D6S1_9EURY</name>
<proteinExistence type="predicted"/>
<dbReference type="AlphaFoldDB" id="A0A1N7D6S1"/>
<evidence type="ECO:0000256" key="1">
    <source>
        <dbReference type="SAM" id="Phobius"/>
    </source>
</evidence>
<gene>
    <name evidence="2" type="ORF">SAMN05421752_1028</name>
</gene>
<organism evidence="2 3">
    <name type="scientific">Natronorubrum thiooxidans</name>
    <dbReference type="NCBI Taxonomy" id="308853"/>
    <lineage>
        <taxon>Archaea</taxon>
        <taxon>Methanobacteriati</taxon>
        <taxon>Methanobacteriota</taxon>
        <taxon>Stenosarchaea group</taxon>
        <taxon>Halobacteria</taxon>
        <taxon>Halobacteriales</taxon>
        <taxon>Natrialbaceae</taxon>
        <taxon>Natronorubrum</taxon>
    </lineage>
</organism>
<dbReference type="EMBL" id="FTNR01000002">
    <property type="protein sequence ID" value="SIR71405.1"/>
    <property type="molecule type" value="Genomic_DNA"/>
</dbReference>
<keyword evidence="3" id="KW-1185">Reference proteome</keyword>
<accession>A0A1N7D6S1</accession>
<evidence type="ECO:0000313" key="3">
    <source>
        <dbReference type="Proteomes" id="UP000185936"/>
    </source>
</evidence>
<protein>
    <submittedName>
        <fullName evidence="2">Uncharacterized protein</fullName>
    </submittedName>
</protein>
<feature type="transmembrane region" description="Helical" evidence="1">
    <location>
        <begin position="74"/>
        <end position="95"/>
    </location>
</feature>
<evidence type="ECO:0000313" key="2">
    <source>
        <dbReference type="EMBL" id="SIR71405.1"/>
    </source>
</evidence>
<reference evidence="3" key="1">
    <citation type="submission" date="2017-01" db="EMBL/GenBank/DDBJ databases">
        <authorList>
            <person name="Varghese N."/>
            <person name="Submissions S."/>
        </authorList>
    </citation>
    <scope>NUCLEOTIDE SEQUENCE [LARGE SCALE GENOMIC DNA]</scope>
    <source>
        <strain evidence="3">type strain: HArc-</strain>
    </source>
</reference>
<feature type="transmembrane region" description="Helical" evidence="1">
    <location>
        <begin position="20"/>
        <end position="39"/>
    </location>
</feature>
<dbReference type="Proteomes" id="UP000185936">
    <property type="component" value="Unassembled WGS sequence"/>
</dbReference>
<keyword evidence="1" id="KW-0812">Transmembrane</keyword>
<sequence>MRQGSINYFFGSLFSRQAIYAYGIAGGITTVFQLLLLWANYFTEVPTRTESFPVFVELYIETLLPLWIPPITPWNAAMLLTNAFLMLMILAQWTINYDRAF</sequence>
<keyword evidence="1" id="KW-1133">Transmembrane helix</keyword>